<evidence type="ECO:0000256" key="1">
    <source>
        <dbReference type="SAM" id="Coils"/>
    </source>
</evidence>
<dbReference type="AlphaFoldDB" id="A0A2S2PHB2"/>
<proteinExistence type="predicted"/>
<feature type="compositionally biased region" description="Low complexity" evidence="2">
    <location>
        <begin position="308"/>
        <end position="322"/>
    </location>
</feature>
<keyword evidence="1" id="KW-0175">Coiled coil</keyword>
<evidence type="ECO:0000313" key="3">
    <source>
        <dbReference type="EMBL" id="MBY28842.1"/>
    </source>
</evidence>
<evidence type="ECO:0000256" key="2">
    <source>
        <dbReference type="SAM" id="MobiDB-lite"/>
    </source>
</evidence>
<sequence>MDTASDISQIDNEIIRLKNELSRTKNALTSQIIKRHQLVAELSLKVDKKNNQLKEFQRSNFNDLGKVLRSLYVFESKLRKEQQQIRRQLGERDSVIRQQQIEIAKLRQSLAQYCHKNETREDTEISISKPDLITSISSQSHLTEPIKNNDGDSSNSEKLIVIPPKLEGPRKNVLPVDTRTKKNSNNNINFNKNVYSKTVTDLSLNDISSFPNPTPNNNLFVVSNSIFSKNEFTYNEVSKEAITSMKQNGKVITSALKKADKYPSPKTVHFGKTTHIPEPDEDGQTDIVKTVETLLLQQCGDSTESENDTSSTASTETSPSVSQMVRKFESICTTAATTSGLATGLESRGVEHNGNSADGMRSPTLAVNNGGNDGSYIAEADLRTAAELNVRIDSEPDVCSGGGCAVSLSDLDPRNNFEEFRFEDSDLDKEYGCGRPEADGLEYPPGDGRHGSSSVAAAVTAAAAAAVLLRSAGDDGACCAGRVNYESFLEVTGLSQKSIITVQPNRNAYGSHRNVQKPKDVKSRNRAKSASFDCKSAYPAAVKYWTEPYL</sequence>
<dbReference type="EMBL" id="GGMR01016223">
    <property type="protein sequence ID" value="MBY28842.1"/>
    <property type="molecule type" value="Transcribed_RNA"/>
</dbReference>
<organism evidence="3">
    <name type="scientific">Schizaphis graminum</name>
    <name type="common">Green bug aphid</name>
    <dbReference type="NCBI Taxonomy" id="13262"/>
    <lineage>
        <taxon>Eukaryota</taxon>
        <taxon>Metazoa</taxon>
        <taxon>Ecdysozoa</taxon>
        <taxon>Arthropoda</taxon>
        <taxon>Hexapoda</taxon>
        <taxon>Insecta</taxon>
        <taxon>Pterygota</taxon>
        <taxon>Neoptera</taxon>
        <taxon>Paraneoptera</taxon>
        <taxon>Hemiptera</taxon>
        <taxon>Sternorrhyncha</taxon>
        <taxon>Aphidomorpha</taxon>
        <taxon>Aphidoidea</taxon>
        <taxon>Aphididae</taxon>
        <taxon>Aphidini</taxon>
        <taxon>Schizaphis</taxon>
    </lineage>
</organism>
<protein>
    <submittedName>
        <fullName evidence="3">Uncharacterized protein</fullName>
    </submittedName>
</protein>
<reference evidence="3" key="1">
    <citation type="submission" date="2018-04" db="EMBL/GenBank/DDBJ databases">
        <title>Transcriptome of Schizaphis graminum biotype I.</title>
        <authorList>
            <person name="Scully E.D."/>
            <person name="Geib S.M."/>
            <person name="Palmer N.A."/>
            <person name="Koch K."/>
            <person name="Bradshaw J."/>
            <person name="Heng-Moss T."/>
            <person name="Sarath G."/>
        </authorList>
    </citation>
    <scope>NUCLEOTIDE SEQUENCE</scope>
</reference>
<name>A0A2S2PHB2_SCHGA</name>
<feature type="region of interest" description="Disordered" evidence="2">
    <location>
        <begin position="299"/>
        <end position="322"/>
    </location>
</feature>
<gene>
    <name evidence="3" type="ORF">g.170280</name>
</gene>
<feature type="region of interest" description="Disordered" evidence="2">
    <location>
        <begin position="170"/>
        <end position="189"/>
    </location>
</feature>
<feature type="coiled-coil region" evidence="1">
    <location>
        <begin position="7"/>
        <end position="59"/>
    </location>
</feature>
<accession>A0A2S2PHB2</accession>
<feature type="region of interest" description="Disordered" evidence="2">
    <location>
        <begin position="138"/>
        <end position="157"/>
    </location>
</feature>